<reference evidence="1 2" key="1">
    <citation type="submission" date="2016-05" db="EMBL/GenBank/DDBJ databases">
        <title>Genome Sequence of Pseudomonas citronellolis Strain SJTE-3, an Estrogens and Persistent Organic Pollutants degradation strain.</title>
        <authorList>
            <person name="Liang R."/>
        </authorList>
    </citation>
    <scope>NUCLEOTIDE SEQUENCE [LARGE SCALE GENOMIC DNA]</scope>
    <source>
        <strain evidence="1 2">SJTE-3</strain>
    </source>
</reference>
<proteinExistence type="predicted"/>
<gene>
    <name evidence="1" type="ORF">A9C11_24450</name>
</gene>
<evidence type="ECO:0000313" key="2">
    <source>
        <dbReference type="Proteomes" id="UP000077748"/>
    </source>
</evidence>
<name>A0A127MY42_9PSED</name>
<dbReference type="GeneID" id="72997845"/>
<dbReference type="Proteomes" id="UP000077748">
    <property type="component" value="Chromosome"/>
</dbReference>
<organism evidence="1 2">
    <name type="scientific">Pseudomonas citronellolis</name>
    <dbReference type="NCBI Taxonomy" id="53408"/>
    <lineage>
        <taxon>Bacteria</taxon>
        <taxon>Pseudomonadati</taxon>
        <taxon>Pseudomonadota</taxon>
        <taxon>Gammaproteobacteria</taxon>
        <taxon>Pseudomonadales</taxon>
        <taxon>Pseudomonadaceae</taxon>
        <taxon>Pseudomonas</taxon>
    </lineage>
</organism>
<dbReference type="KEGG" id="pcq:PcP3B5_48670"/>
<dbReference type="RefSeq" id="WP_058073170.1">
    <property type="nucleotide sequence ID" value="NZ_BDGS01000001.1"/>
</dbReference>
<dbReference type="AlphaFoldDB" id="A0A127MY42"/>
<dbReference type="EMBL" id="CP015878">
    <property type="protein sequence ID" value="ANI16932.1"/>
    <property type="molecule type" value="Genomic_DNA"/>
</dbReference>
<accession>A0A127MY42</accession>
<protein>
    <submittedName>
        <fullName evidence="1">Uncharacterized protein</fullName>
    </submittedName>
</protein>
<sequence>MSRIDPADEQALKEVLVTWYGPQAQYWNINQAVLELVIEMVREMDNCSAAMDYIPQPINFGNPLSQLAKSQLKRFIARLKDNDRTYLICARHTLLHFKSPLAIAAMGF</sequence>
<evidence type="ECO:0000313" key="1">
    <source>
        <dbReference type="EMBL" id="ANI16932.1"/>
    </source>
</evidence>